<comment type="caution">
    <text evidence="2">The sequence shown here is derived from an EMBL/GenBank/DDBJ whole genome shotgun (WGS) entry which is preliminary data.</text>
</comment>
<proteinExistence type="predicted"/>
<dbReference type="OrthoDB" id="3518032at2"/>
<gene>
    <name evidence="2" type="ORF">FB566_5325</name>
</gene>
<dbReference type="InterPro" id="IPR019999">
    <property type="entry name" value="Anth_synth_I-like"/>
</dbReference>
<dbReference type="AlphaFoldDB" id="A0A543B4K2"/>
<organism evidence="2 3">
    <name type="scientific">Stackebrandtia endophytica</name>
    <dbReference type="NCBI Taxonomy" id="1496996"/>
    <lineage>
        <taxon>Bacteria</taxon>
        <taxon>Bacillati</taxon>
        <taxon>Actinomycetota</taxon>
        <taxon>Actinomycetes</taxon>
        <taxon>Glycomycetales</taxon>
        <taxon>Glycomycetaceae</taxon>
        <taxon>Stackebrandtia</taxon>
    </lineage>
</organism>
<dbReference type="PANTHER" id="PTHR11236">
    <property type="entry name" value="AMINOBENZOATE/ANTHRANILATE SYNTHASE"/>
    <property type="match status" value="1"/>
</dbReference>
<dbReference type="PANTHER" id="PTHR11236:SF50">
    <property type="entry name" value="AMINODEOXYCHORISMATE SYNTHASE COMPONENT 1"/>
    <property type="match status" value="1"/>
</dbReference>
<evidence type="ECO:0000259" key="1">
    <source>
        <dbReference type="Pfam" id="PF00425"/>
    </source>
</evidence>
<dbReference type="GO" id="GO:0046820">
    <property type="term" value="F:4-amino-4-deoxychorismate synthase activity"/>
    <property type="evidence" value="ECO:0007669"/>
    <property type="project" value="TreeGrafter"/>
</dbReference>
<feature type="domain" description="Chorismate-utilising enzyme C-terminal" evidence="1">
    <location>
        <begin position="132"/>
        <end position="379"/>
    </location>
</feature>
<dbReference type="PRINTS" id="PR00095">
    <property type="entry name" value="ANTSNTHASEI"/>
</dbReference>
<dbReference type="Proteomes" id="UP000317043">
    <property type="component" value="Unassembled WGS sequence"/>
</dbReference>
<sequence>MSSVPTFTPPGVPLGCRRRRREVARLEWWRHQPGDPAGLLEGFCASVGMPVADLSHPGTHDTAAGSVCGVAILVSAAAGAAMIGADAGRPSPAVAVPDLVAVAYEHVAADVEAGERSSAVLRLGSWRSSWSRDDHATAVQRVREAIGRGDVYQVNMVGHHSSQFTGDTTAALARVAALSDGGEFSGGMAGAGWAVASGSPECLLEVAGGQITTRPIKGTREATELGEKELRTSVKERAEHVMIVDLERNDLARVAVPGTVAVTDFFALRHWCGLWQAESTVSARLAAGTGLARVMRAVCPPGSVTGAPKVAALRQIAALEPVGRGPAMGGMGYLTAERLSMGLTIRTVAVSGDRIHVWAGGGITWRSEPEAEVDEAFAKAAPVKRALAGDTRSSD</sequence>
<dbReference type="Gene3D" id="3.60.120.10">
    <property type="entry name" value="Anthranilate synthase"/>
    <property type="match status" value="1"/>
</dbReference>
<keyword evidence="3" id="KW-1185">Reference proteome</keyword>
<dbReference type="Pfam" id="PF00425">
    <property type="entry name" value="Chorismate_bind"/>
    <property type="match status" value="1"/>
</dbReference>
<dbReference type="FunCoup" id="A0A543B4K2">
    <property type="interactions" value="90"/>
</dbReference>
<dbReference type="InterPro" id="IPR005801">
    <property type="entry name" value="ADC_synthase"/>
</dbReference>
<reference evidence="2 3" key="1">
    <citation type="submission" date="2019-06" db="EMBL/GenBank/DDBJ databases">
        <title>Sequencing the genomes of 1000 actinobacteria strains.</title>
        <authorList>
            <person name="Klenk H.-P."/>
        </authorList>
    </citation>
    <scope>NUCLEOTIDE SEQUENCE [LARGE SCALE GENOMIC DNA]</scope>
    <source>
        <strain evidence="2 3">DSM 45928</strain>
    </source>
</reference>
<dbReference type="InParanoid" id="A0A543B4K2"/>
<dbReference type="InterPro" id="IPR015890">
    <property type="entry name" value="Chorismate_C"/>
</dbReference>
<accession>A0A543B4K2</accession>
<dbReference type="GO" id="GO:0000162">
    <property type="term" value="P:L-tryptophan biosynthetic process"/>
    <property type="evidence" value="ECO:0007669"/>
    <property type="project" value="TreeGrafter"/>
</dbReference>
<evidence type="ECO:0000313" key="3">
    <source>
        <dbReference type="Proteomes" id="UP000317043"/>
    </source>
</evidence>
<protein>
    <submittedName>
        <fullName evidence="2">Para-aminobenzoate synthetase component 1</fullName>
    </submittedName>
</protein>
<name>A0A543B4K2_9ACTN</name>
<dbReference type="SUPFAM" id="SSF56322">
    <property type="entry name" value="ADC synthase"/>
    <property type="match status" value="1"/>
</dbReference>
<dbReference type="RefSeq" id="WP_142045208.1">
    <property type="nucleotide sequence ID" value="NZ_JBHTGS010000002.1"/>
</dbReference>
<evidence type="ECO:0000313" key="2">
    <source>
        <dbReference type="EMBL" id="TQL79713.1"/>
    </source>
</evidence>
<dbReference type="EMBL" id="VFOW01000001">
    <property type="protein sequence ID" value="TQL79713.1"/>
    <property type="molecule type" value="Genomic_DNA"/>
</dbReference>